<accession>A0ABU6PM90</accession>
<comment type="caution">
    <text evidence="1">The sequence shown here is derived from an EMBL/GenBank/DDBJ whole genome shotgun (WGS) entry which is preliminary data.</text>
</comment>
<dbReference type="Proteomes" id="UP001343257">
    <property type="component" value="Unassembled WGS sequence"/>
</dbReference>
<dbReference type="EMBL" id="JARTLD010000003">
    <property type="protein sequence ID" value="MED5015937.1"/>
    <property type="molecule type" value="Genomic_DNA"/>
</dbReference>
<name>A0ABU6PM90_9BACL</name>
<evidence type="ECO:0000313" key="1">
    <source>
        <dbReference type="EMBL" id="MED5015937.1"/>
    </source>
</evidence>
<proteinExistence type="predicted"/>
<reference evidence="1 2" key="1">
    <citation type="submission" date="2023-03" db="EMBL/GenBank/DDBJ databases">
        <title>Bacillus Genome Sequencing.</title>
        <authorList>
            <person name="Dunlap C."/>
        </authorList>
    </citation>
    <scope>NUCLEOTIDE SEQUENCE [LARGE SCALE GENOMIC DNA]</scope>
    <source>
        <strain evidence="1 2">NRS-52</strain>
    </source>
</reference>
<dbReference type="RefSeq" id="WP_328274754.1">
    <property type="nucleotide sequence ID" value="NZ_JARTLD010000003.1"/>
</dbReference>
<gene>
    <name evidence="1" type="ORF">P9847_01315</name>
</gene>
<sequence length="111" mass="13194">MSNLIKKLHDLVYKNTIWPQDLLQNLQDPDYLNVNFNSYLDGTCAEVVFMDQGKKITTNYYFCKKSFLQKVEMIEDDRSFIIYDRIEEITKLLIKLDRLNELEHTLKLLAA</sequence>
<keyword evidence="2" id="KW-1185">Reference proteome</keyword>
<organism evidence="1 2">
    <name type="scientific">Paenibacillus chibensis</name>
    <dbReference type="NCBI Taxonomy" id="59846"/>
    <lineage>
        <taxon>Bacteria</taxon>
        <taxon>Bacillati</taxon>
        <taxon>Bacillota</taxon>
        <taxon>Bacilli</taxon>
        <taxon>Bacillales</taxon>
        <taxon>Paenibacillaceae</taxon>
        <taxon>Paenibacillus</taxon>
    </lineage>
</organism>
<protein>
    <submittedName>
        <fullName evidence="1">Uncharacterized protein</fullName>
    </submittedName>
</protein>
<evidence type="ECO:0000313" key="2">
    <source>
        <dbReference type="Proteomes" id="UP001343257"/>
    </source>
</evidence>